<keyword evidence="6" id="KW-0350">Heme biosynthesis</keyword>
<dbReference type="GO" id="GO:0004109">
    <property type="term" value="F:coproporphyrinogen oxidase activity"/>
    <property type="evidence" value="ECO:0007669"/>
    <property type="project" value="UniProtKB-EC"/>
</dbReference>
<dbReference type="PANTHER" id="PTHR10755:SF0">
    <property type="entry name" value="OXYGEN-DEPENDENT COPROPORPHYRINOGEN-III OXIDASE, MITOCHONDRIAL"/>
    <property type="match status" value="1"/>
</dbReference>
<keyword evidence="7" id="KW-0627">Porphyrin biosynthesis</keyword>
<accession>A0A336JYE2</accession>
<dbReference type="EMBL" id="UFQQ01000009">
    <property type="protein sequence ID" value="SSW90991.1"/>
    <property type="molecule type" value="Genomic_DNA"/>
</dbReference>
<reference evidence="8 10" key="2">
    <citation type="submission" date="2018-07" db="EMBL/GenBank/DDBJ databases">
        <title>Genomic Encyclopedia of Archaeal and Bacterial Type Strains, Phase II (KMG-II): from individual species to whole genera.</title>
        <authorList>
            <person name="Goeker M."/>
        </authorList>
    </citation>
    <scope>NUCLEOTIDE SEQUENCE [LARGE SCALE GENOMIC DNA]</scope>
    <source>
        <strain evidence="8 10">JA575</strain>
    </source>
</reference>
<keyword evidence="5" id="KW-0560">Oxidoreductase</keyword>
<comment type="pathway">
    <text evidence="1">Porphyrin-containing compound metabolism; protoporphyrin-IX biosynthesis; protoporphyrinogen-IX from coproporphyrinogen-III (O2 route): step 1/1.</text>
</comment>
<gene>
    <name evidence="8" type="ORF">BJ125_109145</name>
    <name evidence="9" type="ORF">SAMN05892882_109145</name>
</gene>
<dbReference type="PRINTS" id="PR00073">
    <property type="entry name" value="COPRGNOXDASE"/>
</dbReference>
<dbReference type="Proteomes" id="UP000256343">
    <property type="component" value="Unassembled WGS sequence"/>
</dbReference>
<dbReference type="NCBIfam" id="NF003727">
    <property type="entry name" value="PRK05330.1"/>
    <property type="match status" value="1"/>
</dbReference>
<dbReference type="Proteomes" id="UP000252631">
    <property type="component" value="Unassembled WGS sequence"/>
</dbReference>
<evidence type="ECO:0000256" key="2">
    <source>
        <dbReference type="ARBA" id="ARBA00010644"/>
    </source>
</evidence>
<proteinExistence type="inferred from homology"/>
<protein>
    <recommendedName>
        <fullName evidence="4">coproporphyrinogen oxidase</fullName>
        <ecNumber evidence="4">1.3.3.3</ecNumber>
    </recommendedName>
</protein>
<dbReference type="PANTHER" id="PTHR10755">
    <property type="entry name" value="COPROPORPHYRINOGEN III OXIDASE, MITOCHONDRIAL"/>
    <property type="match status" value="1"/>
</dbReference>
<evidence type="ECO:0000256" key="1">
    <source>
        <dbReference type="ARBA" id="ARBA00005168"/>
    </source>
</evidence>
<reference evidence="9" key="1">
    <citation type="submission" date="2017-08" db="EMBL/GenBank/DDBJ databases">
        <authorList>
            <person name="de Groot N.N."/>
        </authorList>
    </citation>
    <scope>NUCLEOTIDE SEQUENCE [LARGE SCALE GENOMIC DNA]</scope>
    <source>
        <strain evidence="9">JA575</strain>
    </source>
</reference>
<dbReference type="PIRSF" id="PIRSF000166">
    <property type="entry name" value="Coproporphyri_ox"/>
    <property type="match status" value="1"/>
</dbReference>
<dbReference type="InterPro" id="IPR036406">
    <property type="entry name" value="Coprogen_oxidase_aer_sf"/>
</dbReference>
<dbReference type="GO" id="GO:0005737">
    <property type="term" value="C:cytoplasm"/>
    <property type="evidence" value="ECO:0007669"/>
    <property type="project" value="TreeGrafter"/>
</dbReference>
<dbReference type="InterPro" id="IPR001260">
    <property type="entry name" value="Coprogen_oxidase_aer"/>
</dbReference>
<evidence type="ECO:0000256" key="5">
    <source>
        <dbReference type="ARBA" id="ARBA00023002"/>
    </source>
</evidence>
<dbReference type="EC" id="1.3.3.3" evidence="4"/>
<evidence type="ECO:0000313" key="10">
    <source>
        <dbReference type="Proteomes" id="UP000256343"/>
    </source>
</evidence>
<dbReference type="GO" id="GO:0006782">
    <property type="term" value="P:protoporphyrinogen IX biosynthetic process"/>
    <property type="evidence" value="ECO:0007669"/>
    <property type="project" value="TreeGrafter"/>
</dbReference>
<comment type="subunit">
    <text evidence="3">Homodimer.</text>
</comment>
<comment type="similarity">
    <text evidence="2">Belongs to the aerobic coproporphyrinogen-III oxidase family.</text>
</comment>
<dbReference type="SUPFAM" id="SSF102886">
    <property type="entry name" value="Coproporphyrinogen III oxidase"/>
    <property type="match status" value="1"/>
</dbReference>
<dbReference type="Gene3D" id="3.40.1500.10">
    <property type="entry name" value="Coproporphyrinogen III oxidase, aerobic"/>
    <property type="match status" value="1"/>
</dbReference>
<evidence type="ECO:0000256" key="3">
    <source>
        <dbReference type="ARBA" id="ARBA00011738"/>
    </source>
</evidence>
<evidence type="ECO:0000256" key="7">
    <source>
        <dbReference type="ARBA" id="ARBA00023244"/>
    </source>
</evidence>
<evidence type="ECO:0000256" key="6">
    <source>
        <dbReference type="ARBA" id="ARBA00023133"/>
    </source>
</evidence>
<name>A0A336JYE2_9BRAD</name>
<evidence type="ECO:0000256" key="4">
    <source>
        <dbReference type="ARBA" id="ARBA00012869"/>
    </source>
</evidence>
<dbReference type="Pfam" id="PF01218">
    <property type="entry name" value="Coprogen_oxidas"/>
    <property type="match status" value="1"/>
</dbReference>
<dbReference type="AlphaFoldDB" id="A0A336JYE2"/>
<organism evidence="9">
    <name type="scientific">Rhodopseudomonas pentothenatexigens</name>
    <dbReference type="NCBI Taxonomy" id="999699"/>
    <lineage>
        <taxon>Bacteria</taxon>
        <taxon>Pseudomonadati</taxon>
        <taxon>Pseudomonadota</taxon>
        <taxon>Alphaproteobacteria</taxon>
        <taxon>Hyphomicrobiales</taxon>
        <taxon>Nitrobacteraceae</taxon>
        <taxon>Rhodopseudomonas</taxon>
    </lineage>
</organism>
<evidence type="ECO:0000313" key="9">
    <source>
        <dbReference type="EMBL" id="SSW90991.1"/>
    </source>
</evidence>
<keyword evidence="10" id="KW-1185">Reference proteome</keyword>
<sequence>MLTFAQRITAMTIDTDLDLTPAASTDNPVEARRAQARAWFEGLRDRICAEIETLEREAPAELFPGEPATFSYKPWQRKTGAGGGIGGFLSNGRLFEKIGIHTSSANGKLTPEMARNVPGDGSLDYVSTSISLIIHPRSPRVPTVHMNTRFLSTSKGWFGGGADLTPMLPEQRSQDAEDAVTFHAAMKHACDTHDPAYYEKFKPWADTYFFLPHRGVARGVGGIFFDYLNSGDFDRDFAFTRDVGSALLDVYPRIVRKRMIEPWTDEERAQQLACRGLYVEFNLLYDRGTMFGLQTGGNTETIMSSMPPLVSWS</sequence>
<dbReference type="EMBL" id="QRDT01000009">
    <property type="protein sequence ID" value="RED35301.1"/>
    <property type="molecule type" value="Genomic_DNA"/>
</dbReference>
<evidence type="ECO:0000313" key="8">
    <source>
        <dbReference type="EMBL" id="RED35301.1"/>
    </source>
</evidence>